<dbReference type="Proteomes" id="UP000821853">
    <property type="component" value="Chromosome 10"/>
</dbReference>
<proteinExistence type="predicted"/>
<evidence type="ECO:0000256" key="2">
    <source>
        <dbReference type="SAM" id="MobiDB-lite"/>
    </source>
</evidence>
<accession>A0A9J6FNX4</accession>
<comment type="caution">
    <text evidence="3">The sequence shown here is derived from an EMBL/GenBank/DDBJ whole genome shotgun (WGS) entry which is preliminary data.</text>
</comment>
<feature type="region of interest" description="Disordered" evidence="2">
    <location>
        <begin position="1"/>
        <end position="105"/>
    </location>
</feature>
<feature type="compositionally biased region" description="Basic residues" evidence="2">
    <location>
        <begin position="363"/>
        <end position="376"/>
    </location>
</feature>
<keyword evidence="1" id="KW-0175">Coiled coil</keyword>
<dbReference type="EMBL" id="JABSTR010000002">
    <property type="protein sequence ID" value="KAH9364563.1"/>
    <property type="molecule type" value="Genomic_DNA"/>
</dbReference>
<keyword evidence="4" id="KW-1185">Reference proteome</keyword>
<feature type="region of interest" description="Disordered" evidence="2">
    <location>
        <begin position="447"/>
        <end position="480"/>
    </location>
</feature>
<protein>
    <submittedName>
        <fullName evidence="3">Uncharacterized protein</fullName>
    </submittedName>
</protein>
<feature type="region of interest" description="Disordered" evidence="2">
    <location>
        <begin position="323"/>
        <end position="411"/>
    </location>
</feature>
<dbReference type="OrthoDB" id="3039988at2759"/>
<feature type="compositionally biased region" description="Polar residues" evidence="2">
    <location>
        <begin position="469"/>
        <end position="480"/>
    </location>
</feature>
<organism evidence="3 4">
    <name type="scientific">Haemaphysalis longicornis</name>
    <name type="common">Bush tick</name>
    <dbReference type="NCBI Taxonomy" id="44386"/>
    <lineage>
        <taxon>Eukaryota</taxon>
        <taxon>Metazoa</taxon>
        <taxon>Ecdysozoa</taxon>
        <taxon>Arthropoda</taxon>
        <taxon>Chelicerata</taxon>
        <taxon>Arachnida</taxon>
        <taxon>Acari</taxon>
        <taxon>Parasitiformes</taxon>
        <taxon>Ixodida</taxon>
        <taxon>Ixodoidea</taxon>
        <taxon>Ixodidae</taxon>
        <taxon>Haemaphysalinae</taxon>
        <taxon>Haemaphysalis</taxon>
    </lineage>
</organism>
<dbReference type="VEuPathDB" id="VectorBase:HLOH_055327"/>
<feature type="compositionally biased region" description="Pro residues" evidence="2">
    <location>
        <begin position="398"/>
        <end position="407"/>
    </location>
</feature>
<feature type="coiled-coil region" evidence="1">
    <location>
        <begin position="413"/>
        <end position="447"/>
    </location>
</feature>
<gene>
    <name evidence="3" type="ORF">HPB48_020290</name>
</gene>
<name>A0A9J6FNX4_HAELO</name>
<evidence type="ECO:0000256" key="1">
    <source>
        <dbReference type="SAM" id="Coils"/>
    </source>
</evidence>
<evidence type="ECO:0000313" key="3">
    <source>
        <dbReference type="EMBL" id="KAH9364563.1"/>
    </source>
</evidence>
<sequence>MDATSTHVVGAPEASSSVVPGQTPLPDGADDDMDEQPSHAFSCSAEDDEDATAPWIEVTRRAQRKNKHPTTTAAGRSPLKPAATATSNSKLPSNRPKPPRLPENDYKMAIRPRNGLALRKISPYTLASCILHEANLTWREADLKIRINEAQNMLVVSTPFLAAAKALSKLHQLKIEGSIFPVNAYGISPDNSCKGVIHNISIGVTTEQIMAVLSAPGYEPLTCRRLGESGTVVITFAGKKVPFFVYIGGVETRCYLYKRTNAFCHLCHATGHRADVCPQPTTLTDAHCKRCGQQTKQGAEHDCKPKCALCSGDHVTASKECPQRFLPPVNRRKKQRGSSQGRRESSSRSRSRGPFRDGSKARSTSRSRRRTPSAKRRTSEDATGVQVSWAQMLSPRAQTPPPPTPNPPKRDELAELKRLNAQLLAEIKQQRQENRQLHSELLALKAEIRQGANTTPEKRKKPERPEPTASQTPNSEPTYQPATTIEVPLAQENTEIAETVKQMMVMLTQITQRLDKLEVQGQTTGTSRLCGLTPGKTWEVTIRS</sequence>
<dbReference type="AlphaFoldDB" id="A0A9J6FNX4"/>
<evidence type="ECO:0000313" key="4">
    <source>
        <dbReference type="Proteomes" id="UP000821853"/>
    </source>
</evidence>
<reference evidence="3 4" key="1">
    <citation type="journal article" date="2020" name="Cell">
        <title>Large-Scale Comparative Analyses of Tick Genomes Elucidate Their Genetic Diversity and Vector Capacities.</title>
        <authorList>
            <consortium name="Tick Genome and Microbiome Consortium (TIGMIC)"/>
            <person name="Jia N."/>
            <person name="Wang J."/>
            <person name="Shi W."/>
            <person name="Du L."/>
            <person name="Sun Y."/>
            <person name="Zhan W."/>
            <person name="Jiang J.F."/>
            <person name="Wang Q."/>
            <person name="Zhang B."/>
            <person name="Ji P."/>
            <person name="Bell-Sakyi L."/>
            <person name="Cui X.M."/>
            <person name="Yuan T.T."/>
            <person name="Jiang B.G."/>
            <person name="Yang W.F."/>
            <person name="Lam T.T."/>
            <person name="Chang Q.C."/>
            <person name="Ding S.J."/>
            <person name="Wang X.J."/>
            <person name="Zhu J.G."/>
            <person name="Ruan X.D."/>
            <person name="Zhao L."/>
            <person name="Wei J.T."/>
            <person name="Ye R.Z."/>
            <person name="Que T.C."/>
            <person name="Du C.H."/>
            <person name="Zhou Y.H."/>
            <person name="Cheng J.X."/>
            <person name="Dai P.F."/>
            <person name="Guo W.B."/>
            <person name="Han X.H."/>
            <person name="Huang E.J."/>
            <person name="Li L.F."/>
            <person name="Wei W."/>
            <person name="Gao Y.C."/>
            <person name="Liu J.Z."/>
            <person name="Shao H.Z."/>
            <person name="Wang X."/>
            <person name="Wang C.C."/>
            <person name="Yang T.C."/>
            <person name="Huo Q.B."/>
            <person name="Li W."/>
            <person name="Chen H.Y."/>
            <person name="Chen S.E."/>
            <person name="Zhou L.G."/>
            <person name="Ni X.B."/>
            <person name="Tian J.H."/>
            <person name="Sheng Y."/>
            <person name="Liu T."/>
            <person name="Pan Y.S."/>
            <person name="Xia L.Y."/>
            <person name="Li J."/>
            <person name="Zhao F."/>
            <person name="Cao W.C."/>
        </authorList>
    </citation>
    <scope>NUCLEOTIDE SEQUENCE [LARGE SCALE GENOMIC DNA]</scope>
    <source>
        <strain evidence="3">HaeL-2018</strain>
    </source>
</reference>